<keyword evidence="3" id="KW-1185">Reference proteome</keyword>
<evidence type="ECO:0000313" key="3">
    <source>
        <dbReference type="Proteomes" id="UP000838686"/>
    </source>
</evidence>
<organism evidence="2 3">
    <name type="scientific">Paenibacillus plantiphilus</name>
    <dbReference type="NCBI Taxonomy" id="2905650"/>
    <lineage>
        <taxon>Bacteria</taxon>
        <taxon>Bacillati</taxon>
        <taxon>Bacillota</taxon>
        <taxon>Bacilli</taxon>
        <taxon>Bacillales</taxon>
        <taxon>Paenibacillaceae</taxon>
        <taxon>Paenibacillus</taxon>
    </lineage>
</organism>
<dbReference type="Proteomes" id="UP000838686">
    <property type="component" value="Unassembled WGS sequence"/>
</dbReference>
<proteinExistence type="predicted"/>
<gene>
    <name evidence="2" type="ORF">PAECIP111893_05257</name>
</gene>
<dbReference type="RefSeq" id="WP_236347463.1">
    <property type="nucleotide sequence ID" value="NZ_CAKMMF010000051.1"/>
</dbReference>
<accession>A0ABM9CV71</accession>
<evidence type="ECO:0000313" key="2">
    <source>
        <dbReference type="EMBL" id="CAH1225402.1"/>
    </source>
</evidence>
<keyword evidence="1" id="KW-0472">Membrane</keyword>
<comment type="caution">
    <text evidence="2">The sequence shown here is derived from an EMBL/GenBank/DDBJ whole genome shotgun (WGS) entry which is preliminary data.</text>
</comment>
<keyword evidence="1" id="KW-0812">Transmembrane</keyword>
<sequence length="161" mass="17857">MNNVWLEAVLAAGFMLLVAGILIWLRAADRKLARLLEAAQSMERSVQSTAVRICELVQPAAETVRSVQRQVDHTARIFEAARRAADAAIEAADTLSRMTALLNETAARHVERAGGKYRHHIADAMDWAEVGLAAWQFWQSKRRDSHSSACRGHDEGHDTNS</sequence>
<name>A0ABM9CV71_9BACL</name>
<evidence type="ECO:0000256" key="1">
    <source>
        <dbReference type="SAM" id="Phobius"/>
    </source>
</evidence>
<reference evidence="2" key="1">
    <citation type="submission" date="2022-01" db="EMBL/GenBank/DDBJ databases">
        <authorList>
            <person name="Criscuolo A."/>
        </authorList>
    </citation>
    <scope>NUCLEOTIDE SEQUENCE</scope>
    <source>
        <strain evidence="2">CIP111893</strain>
    </source>
</reference>
<feature type="transmembrane region" description="Helical" evidence="1">
    <location>
        <begin position="6"/>
        <end position="25"/>
    </location>
</feature>
<dbReference type="EMBL" id="CAKMMF010000051">
    <property type="protein sequence ID" value="CAH1225402.1"/>
    <property type="molecule type" value="Genomic_DNA"/>
</dbReference>
<evidence type="ECO:0008006" key="4">
    <source>
        <dbReference type="Google" id="ProtNLM"/>
    </source>
</evidence>
<keyword evidence="1" id="KW-1133">Transmembrane helix</keyword>
<protein>
    <recommendedName>
        <fullName evidence="4">DUF948 domain-containing protein</fullName>
    </recommendedName>
</protein>